<evidence type="ECO:0000313" key="2">
    <source>
        <dbReference type="EMBL" id="MFC7617425.1"/>
    </source>
</evidence>
<reference evidence="3" key="1">
    <citation type="journal article" date="2019" name="Int. J. Syst. Evol. Microbiol.">
        <title>The Global Catalogue of Microorganisms (GCM) 10K type strain sequencing project: providing services to taxonomists for standard genome sequencing and annotation.</title>
        <authorList>
            <consortium name="The Broad Institute Genomics Platform"/>
            <consortium name="The Broad Institute Genome Sequencing Center for Infectious Disease"/>
            <person name="Wu L."/>
            <person name="Ma J."/>
        </authorList>
    </citation>
    <scope>NUCLEOTIDE SEQUENCE [LARGE SCALE GENOMIC DNA]</scope>
    <source>
        <strain evidence="3">JCM 17695</strain>
    </source>
</reference>
<organism evidence="2 3">
    <name type="scientific">Actinokineospora soli</name>
    <dbReference type="NCBI Taxonomy" id="1048753"/>
    <lineage>
        <taxon>Bacteria</taxon>
        <taxon>Bacillati</taxon>
        <taxon>Actinomycetota</taxon>
        <taxon>Actinomycetes</taxon>
        <taxon>Pseudonocardiales</taxon>
        <taxon>Pseudonocardiaceae</taxon>
        <taxon>Actinokineospora</taxon>
    </lineage>
</organism>
<gene>
    <name evidence="2" type="ORF">ACFQV2_32385</name>
</gene>
<sequence length="190" mass="19055">MDADMFSASVIAPTRSAASRASSTTVLSPSISHAMDAPPMTPYTSQMGSPPACATSRTRSKQARASARSRSRATTPITCHAWHSTVGLTAPASITLRANASACAWRSSPGPSSARYAAITSTGAVVATSASGGSSALAASTCAMPSAQRPAMWPAQASRTCSASLRSGVCPASASASSKARSNWPCSANA</sequence>
<dbReference type="EMBL" id="JBHTEY010000004">
    <property type="protein sequence ID" value="MFC7617425.1"/>
    <property type="molecule type" value="Genomic_DNA"/>
</dbReference>
<accession>A0ABW2TXD2</accession>
<comment type="caution">
    <text evidence="2">The sequence shown here is derived from an EMBL/GenBank/DDBJ whole genome shotgun (WGS) entry which is preliminary data.</text>
</comment>
<evidence type="ECO:0000256" key="1">
    <source>
        <dbReference type="SAM" id="MobiDB-lite"/>
    </source>
</evidence>
<keyword evidence="3" id="KW-1185">Reference proteome</keyword>
<dbReference type="Proteomes" id="UP001596512">
    <property type="component" value="Unassembled WGS sequence"/>
</dbReference>
<proteinExistence type="predicted"/>
<name>A0ABW2TXD2_9PSEU</name>
<feature type="region of interest" description="Disordered" evidence="1">
    <location>
        <begin position="43"/>
        <end position="74"/>
    </location>
</feature>
<protein>
    <submittedName>
        <fullName evidence="2">Uncharacterized protein</fullName>
    </submittedName>
</protein>
<feature type="compositionally biased region" description="Basic residues" evidence="1">
    <location>
        <begin position="58"/>
        <end position="71"/>
    </location>
</feature>
<evidence type="ECO:0000313" key="3">
    <source>
        <dbReference type="Proteomes" id="UP001596512"/>
    </source>
</evidence>